<feature type="compositionally biased region" description="Polar residues" evidence="1">
    <location>
        <begin position="1"/>
        <end position="18"/>
    </location>
</feature>
<feature type="region of interest" description="Disordered" evidence="1">
    <location>
        <begin position="1"/>
        <end position="54"/>
    </location>
</feature>
<dbReference type="EMBL" id="BSYO01000005">
    <property type="protein sequence ID" value="GMH05242.1"/>
    <property type="molecule type" value="Genomic_DNA"/>
</dbReference>
<sequence length="106" mass="12420">MSNQTEPCHGNRSFSSSDRNAREEEKVLTATSCNFKPQHSPDLPRSCDHRRQQNTSQIPVLDFSRKEIRHFRLSMIDVATELLRDSFLQVLHSQWFKDISVNQNDF</sequence>
<protein>
    <submittedName>
        <fullName evidence="2">Uncharacterized protein</fullName>
    </submittedName>
</protein>
<organism evidence="2 3">
    <name type="scientific">Nepenthes gracilis</name>
    <name type="common">Slender pitcher plant</name>
    <dbReference type="NCBI Taxonomy" id="150966"/>
    <lineage>
        <taxon>Eukaryota</taxon>
        <taxon>Viridiplantae</taxon>
        <taxon>Streptophyta</taxon>
        <taxon>Embryophyta</taxon>
        <taxon>Tracheophyta</taxon>
        <taxon>Spermatophyta</taxon>
        <taxon>Magnoliopsida</taxon>
        <taxon>eudicotyledons</taxon>
        <taxon>Gunneridae</taxon>
        <taxon>Pentapetalae</taxon>
        <taxon>Caryophyllales</taxon>
        <taxon>Nepenthaceae</taxon>
        <taxon>Nepenthes</taxon>
    </lineage>
</organism>
<gene>
    <name evidence="2" type="ORF">Nepgr_007082</name>
</gene>
<keyword evidence="3" id="KW-1185">Reference proteome</keyword>
<comment type="caution">
    <text evidence="2">The sequence shown here is derived from an EMBL/GenBank/DDBJ whole genome shotgun (WGS) entry which is preliminary data.</text>
</comment>
<dbReference type="Proteomes" id="UP001279734">
    <property type="component" value="Unassembled WGS sequence"/>
</dbReference>
<proteinExistence type="predicted"/>
<dbReference type="AlphaFoldDB" id="A0AAD3S672"/>
<evidence type="ECO:0000313" key="3">
    <source>
        <dbReference type="Proteomes" id="UP001279734"/>
    </source>
</evidence>
<evidence type="ECO:0000313" key="2">
    <source>
        <dbReference type="EMBL" id="GMH05242.1"/>
    </source>
</evidence>
<accession>A0AAD3S672</accession>
<name>A0AAD3S672_NEPGR</name>
<evidence type="ECO:0000256" key="1">
    <source>
        <dbReference type="SAM" id="MobiDB-lite"/>
    </source>
</evidence>
<reference evidence="2" key="1">
    <citation type="submission" date="2023-05" db="EMBL/GenBank/DDBJ databases">
        <title>Nepenthes gracilis genome sequencing.</title>
        <authorList>
            <person name="Fukushima K."/>
        </authorList>
    </citation>
    <scope>NUCLEOTIDE SEQUENCE</scope>
    <source>
        <strain evidence="2">SING2019-196</strain>
    </source>
</reference>